<evidence type="ECO:0008006" key="3">
    <source>
        <dbReference type="Google" id="ProtNLM"/>
    </source>
</evidence>
<dbReference type="Pfam" id="PF07520">
    <property type="entry name" value="SrfB"/>
    <property type="match status" value="1"/>
</dbReference>
<dbReference type="Proteomes" id="UP000790096">
    <property type="component" value="Unassembled WGS sequence"/>
</dbReference>
<dbReference type="EMBL" id="JABBFR010000002">
    <property type="protein sequence ID" value="MBT0723166.1"/>
    <property type="molecule type" value="Genomic_DNA"/>
</dbReference>
<reference evidence="1 2" key="1">
    <citation type="submission" date="2020-04" db="EMBL/GenBank/DDBJ databases">
        <title>Genome sequencing of Rosenbergiella species.</title>
        <authorList>
            <person name="Alvarez-Perez S."/>
            <person name="Lievens B."/>
        </authorList>
    </citation>
    <scope>NUCLEOTIDE SEQUENCE [LARGE SCALE GENOMIC DNA]</scope>
    <source>
        <strain evidence="1 2">S61</strain>
    </source>
</reference>
<gene>
    <name evidence="1" type="ORF">HH682_01665</name>
</gene>
<evidence type="ECO:0000313" key="1">
    <source>
        <dbReference type="EMBL" id="MBT0723166.1"/>
    </source>
</evidence>
<proteinExistence type="predicted"/>
<organism evidence="1 2">
    <name type="scientific">Rosenbergiella gaditana</name>
    <dbReference type="NCBI Taxonomy" id="2726987"/>
    <lineage>
        <taxon>Bacteria</taxon>
        <taxon>Pseudomonadati</taxon>
        <taxon>Pseudomonadota</taxon>
        <taxon>Gammaproteobacteria</taxon>
        <taxon>Enterobacterales</taxon>
        <taxon>Erwiniaceae</taxon>
        <taxon>Rosenbergiella</taxon>
    </lineage>
</organism>
<comment type="caution">
    <text evidence="1">The sequence shown here is derived from an EMBL/GenBank/DDBJ whole genome shotgun (WGS) entry which is preliminary data.</text>
</comment>
<accession>A0ABS5ST40</accession>
<keyword evidence="2" id="KW-1185">Reference proteome</keyword>
<sequence>MPILGQQPQILFMDSGVQFIDRHFIIDPTHTQSAFIRASVQGPLCEVTPDEMGHYTYCVNDKAAVEWVRPEYYFSLSESLEVLQHHWLPIPYLTMKGYNDTLRPTNWARAYLSPHPQRDQGWKITLAFDTAVSDDDDSLQPGRFEVQQGQLFEFPQHPKVWQHFFQQAWVSAWMESIYSATTLEATVHSPAFMWQAHYINLLKILMHQVKPNPILLREVSLQRESIAVDAIIDLGNSNSCGVLYEAEANRANPLSICSELQIRDLSCPTNDRYTIFSSELNFSPEPFGERGLSSASGRMDAFQWHSLVRIGPEAQRLNGQSHKDLQYQGITCPRRYLWDDHASPFTWFNATQTQRAQYSSIDHPLSLFINDQGNLLNELPVAARFPVFVPQFSRATLFTFLITELINHIAIQINSIDYRQRQNNTETPRFIRRVIFTLPVNFTAIERERFYLLAQRAIELIKAIQPKFFPVSFNNIEISFPWDEACCGQIFWLWQQLRNQSVSALLQRYHRSPHTPPLRIALVDVGGGTTDLAITEYPLSTPDNAHSHALSPQLLLRQGFTLAGDSLLEDVITHFLLPQLAECFRLQGVASVELILERLFSREKSYEGDTVWRQYVVRHLLLPVVEDILWRYRLKETTYFCRVSQLIDRDIFTFIESSLADKIIGLSAKSIRVDLTELCFQLSFKDFVEFLQGERCRLSQLLTLISDTVTEKQCDVVLLSGQVMELPLFQQIFRRPATDTCLLTALTTDASLPFCASGKLANGKHATSLGGLLYTLTAEQLTMERSILPGNISNVPVERWYGPLALDGRLEYALLAPPYQTTLRTSLTITQPTSIGYRCRENSTVIASPLFALIPNRQKIDNLALGITLELEWHFDPQGELLALPNLIGLQDSRQQSIDRQCVTLEMNTLSLRGNSQEYYWRDDGRVMAPLT</sequence>
<protein>
    <recommendedName>
        <fullName evidence="3">Virulence factor SrfB</fullName>
    </recommendedName>
</protein>
<evidence type="ECO:0000313" key="2">
    <source>
        <dbReference type="Proteomes" id="UP000790096"/>
    </source>
</evidence>
<name>A0ABS5ST40_9GAMM</name>
<dbReference type="InterPro" id="IPR009216">
    <property type="entry name" value="Virulence_factor_SrfB"/>
</dbReference>
<dbReference type="RefSeq" id="WP_214235631.1">
    <property type="nucleotide sequence ID" value="NZ_JABBFR010000002.1"/>
</dbReference>